<sequence length="349" mass="40383">MNQYFSEKIKVVSFFSIILVLYIHSGFHDYPHEIAGMQFNFLLQDIISGEIGRCAVPMFYMISGYLFFLNVESINDVYHKMRKRVHTLLIPYVVACLFFPLFYLLLEVVPGTKQFVNSASFSEQLQQPVADILCSLFYKVKDGGSPYAFHLWFLRDLILLVCISPILYYLRKHIHKGLIVGCLFLLTLTEIRQYVPVFAAFWFMAGDAFLIDLKKHKSIIILFLFLGFSIAELSYDSVAWRWLNIPITALGVIGLWNLYDCLVGVNFKLKEHSLLKMVCGFTFFIYLFHEPTLNIVRKLLVVILGNSSFGFAVAYLLSPWLFILIAIPIAVLLKRWLPRFYMLLVGSRN</sequence>
<keyword evidence="4 7" id="KW-0812">Transmembrane</keyword>
<comment type="subcellular location">
    <subcellularLocation>
        <location evidence="1">Cell membrane</location>
        <topology evidence="1">Multi-pass membrane protein</topology>
    </subcellularLocation>
</comment>
<evidence type="ECO:0000256" key="6">
    <source>
        <dbReference type="ARBA" id="ARBA00023136"/>
    </source>
</evidence>
<keyword evidence="6 7" id="KW-0472">Membrane</keyword>
<evidence type="ECO:0000313" key="10">
    <source>
        <dbReference type="Proteomes" id="UP000195386"/>
    </source>
</evidence>
<evidence type="ECO:0000313" key="9">
    <source>
        <dbReference type="EMBL" id="OUO01739.1"/>
    </source>
</evidence>
<dbReference type="EMBL" id="NFII01000004">
    <property type="protein sequence ID" value="OUO01739.1"/>
    <property type="molecule type" value="Genomic_DNA"/>
</dbReference>
<evidence type="ECO:0000256" key="1">
    <source>
        <dbReference type="ARBA" id="ARBA00004651"/>
    </source>
</evidence>
<accession>A0A1Y3YZ58</accession>
<proteinExistence type="inferred from homology"/>
<dbReference type="InterPro" id="IPR002656">
    <property type="entry name" value="Acyl_transf_3_dom"/>
</dbReference>
<protein>
    <recommendedName>
        <fullName evidence="8">Acyltransferase 3 domain-containing protein</fullName>
    </recommendedName>
</protein>
<feature type="domain" description="Acyltransferase 3" evidence="8">
    <location>
        <begin position="14"/>
        <end position="324"/>
    </location>
</feature>
<gene>
    <name evidence="9" type="ORF">B5F97_05810</name>
</gene>
<dbReference type="GO" id="GO:0009246">
    <property type="term" value="P:enterobacterial common antigen biosynthetic process"/>
    <property type="evidence" value="ECO:0007669"/>
    <property type="project" value="TreeGrafter"/>
</dbReference>
<feature type="transmembrane region" description="Helical" evidence="7">
    <location>
        <begin position="309"/>
        <end position="333"/>
    </location>
</feature>
<evidence type="ECO:0000256" key="2">
    <source>
        <dbReference type="ARBA" id="ARBA00007400"/>
    </source>
</evidence>
<name>A0A1Y3YZ58_9BACE</name>
<organism evidence="9 10">
    <name type="scientific">Bacteroides clarus</name>
    <dbReference type="NCBI Taxonomy" id="626929"/>
    <lineage>
        <taxon>Bacteria</taxon>
        <taxon>Pseudomonadati</taxon>
        <taxon>Bacteroidota</taxon>
        <taxon>Bacteroidia</taxon>
        <taxon>Bacteroidales</taxon>
        <taxon>Bacteroidaceae</taxon>
        <taxon>Bacteroides</taxon>
    </lineage>
</organism>
<dbReference type="GO" id="GO:0016413">
    <property type="term" value="F:O-acetyltransferase activity"/>
    <property type="evidence" value="ECO:0007669"/>
    <property type="project" value="TreeGrafter"/>
</dbReference>
<feature type="transmembrane region" description="Helical" evidence="7">
    <location>
        <begin position="9"/>
        <end position="27"/>
    </location>
</feature>
<evidence type="ECO:0000256" key="7">
    <source>
        <dbReference type="SAM" id="Phobius"/>
    </source>
</evidence>
<evidence type="ECO:0000256" key="3">
    <source>
        <dbReference type="ARBA" id="ARBA00022475"/>
    </source>
</evidence>
<evidence type="ECO:0000259" key="8">
    <source>
        <dbReference type="Pfam" id="PF01757"/>
    </source>
</evidence>
<dbReference type="RefSeq" id="WP_087425707.1">
    <property type="nucleotide sequence ID" value="NZ_CAMMFP010000002.1"/>
</dbReference>
<feature type="transmembrane region" description="Helical" evidence="7">
    <location>
        <begin position="241"/>
        <end position="261"/>
    </location>
</feature>
<dbReference type="Proteomes" id="UP000195386">
    <property type="component" value="Unassembled WGS sequence"/>
</dbReference>
<feature type="transmembrane region" description="Helical" evidence="7">
    <location>
        <begin position="47"/>
        <end position="68"/>
    </location>
</feature>
<feature type="transmembrane region" description="Helical" evidence="7">
    <location>
        <begin position="219"/>
        <end position="235"/>
    </location>
</feature>
<evidence type="ECO:0000256" key="4">
    <source>
        <dbReference type="ARBA" id="ARBA00022692"/>
    </source>
</evidence>
<dbReference type="PANTHER" id="PTHR40074:SF2">
    <property type="entry name" value="O-ACETYLTRANSFERASE WECH"/>
    <property type="match status" value="1"/>
</dbReference>
<dbReference type="AlphaFoldDB" id="A0A1Y3YZ58"/>
<feature type="transmembrane region" description="Helical" evidence="7">
    <location>
        <begin position="273"/>
        <end position="289"/>
    </location>
</feature>
<dbReference type="Pfam" id="PF01757">
    <property type="entry name" value="Acyl_transf_3"/>
    <property type="match status" value="1"/>
</dbReference>
<comment type="caution">
    <text evidence="9">The sequence shown here is derived from an EMBL/GenBank/DDBJ whole genome shotgun (WGS) entry which is preliminary data.</text>
</comment>
<evidence type="ECO:0000256" key="5">
    <source>
        <dbReference type="ARBA" id="ARBA00022989"/>
    </source>
</evidence>
<reference evidence="10" key="1">
    <citation type="submission" date="2017-04" db="EMBL/GenBank/DDBJ databases">
        <title>Function of individual gut microbiota members based on whole genome sequencing of pure cultures obtained from chicken caecum.</title>
        <authorList>
            <person name="Medvecky M."/>
            <person name="Cejkova D."/>
            <person name="Polansky O."/>
            <person name="Karasova D."/>
            <person name="Kubasova T."/>
            <person name="Cizek A."/>
            <person name="Rychlik I."/>
        </authorList>
    </citation>
    <scope>NUCLEOTIDE SEQUENCE [LARGE SCALE GENOMIC DNA]</scope>
    <source>
        <strain evidence="10">An43</strain>
    </source>
</reference>
<dbReference type="GO" id="GO:0005886">
    <property type="term" value="C:plasma membrane"/>
    <property type="evidence" value="ECO:0007669"/>
    <property type="project" value="UniProtKB-SubCell"/>
</dbReference>
<keyword evidence="5 7" id="KW-1133">Transmembrane helix</keyword>
<dbReference type="PANTHER" id="PTHR40074">
    <property type="entry name" value="O-ACETYLTRANSFERASE WECH"/>
    <property type="match status" value="1"/>
</dbReference>
<feature type="transmembrane region" description="Helical" evidence="7">
    <location>
        <begin position="147"/>
        <end position="170"/>
    </location>
</feature>
<feature type="transmembrane region" description="Helical" evidence="7">
    <location>
        <begin position="89"/>
        <end position="106"/>
    </location>
</feature>
<keyword evidence="3" id="KW-1003">Cell membrane</keyword>
<comment type="similarity">
    <text evidence="2">Belongs to the acyltransferase 3 family.</text>
</comment>